<dbReference type="Proteomes" id="UP000029964">
    <property type="component" value="Unassembled WGS sequence"/>
</dbReference>
<feature type="region of interest" description="Disordered" evidence="1">
    <location>
        <begin position="391"/>
        <end position="415"/>
    </location>
</feature>
<feature type="compositionally biased region" description="Basic and acidic residues" evidence="1">
    <location>
        <begin position="226"/>
        <end position="245"/>
    </location>
</feature>
<feature type="compositionally biased region" description="Basic and acidic residues" evidence="1">
    <location>
        <begin position="1"/>
        <end position="17"/>
    </location>
</feature>
<feature type="compositionally biased region" description="Basic residues" evidence="1">
    <location>
        <begin position="297"/>
        <end position="306"/>
    </location>
</feature>
<keyword evidence="3" id="KW-1185">Reference proteome</keyword>
<dbReference type="EMBL" id="JPKY01000217">
    <property type="protein sequence ID" value="KFH40389.1"/>
    <property type="molecule type" value="Genomic_DNA"/>
</dbReference>
<feature type="region of interest" description="Disordered" evidence="1">
    <location>
        <begin position="118"/>
        <end position="313"/>
    </location>
</feature>
<feature type="compositionally biased region" description="Basic residues" evidence="1">
    <location>
        <begin position="130"/>
        <end position="141"/>
    </location>
</feature>
<dbReference type="AlphaFoldDB" id="A0A086STF7"/>
<dbReference type="OrthoDB" id="4232400at2759"/>
<proteinExistence type="predicted"/>
<name>A0A086STF7_HAPC1</name>
<evidence type="ECO:0000313" key="2">
    <source>
        <dbReference type="EMBL" id="KFH40389.1"/>
    </source>
</evidence>
<reference evidence="3" key="1">
    <citation type="journal article" date="2014" name="Genome Announc.">
        <title>Genome sequence and annotation of Acremonium chrysogenum, producer of the beta-lactam antibiotic cephalosporin C.</title>
        <authorList>
            <person name="Terfehr D."/>
            <person name="Dahlmann T.A."/>
            <person name="Specht T."/>
            <person name="Zadra I."/>
            <person name="Kuernsteiner H."/>
            <person name="Kueck U."/>
        </authorList>
    </citation>
    <scope>NUCLEOTIDE SEQUENCE [LARGE SCALE GENOMIC DNA]</scope>
    <source>
        <strain evidence="3">ATCC 11550 / CBS 779.69 / DSM 880 / IAM 14645 / JCM 23072 / IMI 49137</strain>
    </source>
</reference>
<sequence>MMADPDRVLKRTPRMDKSMSGFLTDSQDDSLVAYLKPASSPGCCEHSIRRSGPPVGPYVDLDRSLHRTPLHTASTDCYCRHVLRWPTDERERLKDQYMSARSVDGPIMWEVLPVRPETRPSAAKPLVAKAAKKNKSKKHGGSGKIMKDVAPATPVTHSDRDRQPLPEPTRSNEAATPVTGSKKDHPPVSEATKSKEAATAATDSKKHNRPVSEATETEKVATPVTDSKKDHKSSPGATRSEERPETPISLPDLVPEKPPPGNTENLWPAEELKVPPPPPPYLNGKNSASRGESSTRTQKKSPKPSSKKREPPITAAEKIWLFEGFKSEANFLESIGFSIRDEAQRSQGRKIMRVMIEKEASKIQWADADWAHGNEDDSIIGGAVFSSRREARDNPFRANEDDGGKTWSEPPELSEEEIQKLRDALPYFEEDDDRVRDVYRCLAAAIPPWAMGRPWTEDDFSD</sequence>
<comment type="caution">
    <text evidence="2">The sequence shown here is derived from an EMBL/GenBank/DDBJ whole genome shotgun (WGS) entry which is preliminary data.</text>
</comment>
<dbReference type="HOGENOM" id="CLU_591784_0_0_1"/>
<feature type="region of interest" description="Disordered" evidence="1">
    <location>
        <begin position="1"/>
        <end position="21"/>
    </location>
</feature>
<organism evidence="2 3">
    <name type="scientific">Hapsidospora chrysogenum (strain ATCC 11550 / CBS 779.69 / DSM 880 / IAM 14645 / JCM 23072 / IMI 49137)</name>
    <name type="common">Acremonium chrysogenum</name>
    <dbReference type="NCBI Taxonomy" id="857340"/>
    <lineage>
        <taxon>Eukaryota</taxon>
        <taxon>Fungi</taxon>
        <taxon>Dikarya</taxon>
        <taxon>Ascomycota</taxon>
        <taxon>Pezizomycotina</taxon>
        <taxon>Sordariomycetes</taxon>
        <taxon>Hypocreomycetidae</taxon>
        <taxon>Hypocreales</taxon>
        <taxon>Bionectriaceae</taxon>
        <taxon>Hapsidospora</taxon>
    </lineage>
</organism>
<protein>
    <submittedName>
        <fullName evidence="2">Uncharacterized protein</fullName>
    </submittedName>
</protein>
<feature type="compositionally biased region" description="Basic and acidic residues" evidence="1">
    <location>
        <begin position="391"/>
        <end position="404"/>
    </location>
</feature>
<accession>A0A086STF7</accession>
<evidence type="ECO:0000313" key="3">
    <source>
        <dbReference type="Proteomes" id="UP000029964"/>
    </source>
</evidence>
<feature type="compositionally biased region" description="Basic and acidic residues" evidence="1">
    <location>
        <begin position="181"/>
        <end position="196"/>
    </location>
</feature>
<gene>
    <name evidence="2" type="ORF">ACRE_089480</name>
</gene>
<evidence type="ECO:0000256" key="1">
    <source>
        <dbReference type="SAM" id="MobiDB-lite"/>
    </source>
</evidence>